<evidence type="ECO:0000313" key="3">
    <source>
        <dbReference type="EMBL" id="EIC30014.1"/>
    </source>
</evidence>
<reference evidence="3 4" key="1">
    <citation type="journal article" date="2013" name="Genome Announc.">
        <title>Genome Sequence of the Obligate Gammaproteobacterial Methanotroph Methylomicrobium album Strain BG8.</title>
        <authorList>
            <person name="Kits K.D."/>
            <person name="Kalyuzhnaya M.G."/>
            <person name="Klotz M.G."/>
            <person name="Jetten M.S."/>
            <person name="Op den Camp H.J."/>
            <person name="Vuilleumier S."/>
            <person name="Bringel F."/>
            <person name="Dispirito A.A."/>
            <person name="Murrell J.C."/>
            <person name="Bruce D."/>
            <person name="Cheng J.F."/>
            <person name="Copeland A."/>
            <person name="Goodwin L."/>
            <person name="Hauser L."/>
            <person name="Lajus A."/>
            <person name="Land M.L."/>
            <person name="Lapidus A."/>
            <person name="Lucas S."/>
            <person name="Medigue C."/>
            <person name="Pitluck S."/>
            <person name="Woyke T."/>
            <person name="Zeytun A."/>
            <person name="Stein L.Y."/>
        </authorList>
    </citation>
    <scope>NUCLEOTIDE SEQUENCE [LARGE SCALE GENOMIC DNA]</scope>
    <source>
        <strain evidence="3 4">BG8</strain>
    </source>
</reference>
<dbReference type="eggNOG" id="COG2982">
    <property type="taxonomic scope" value="Bacteria"/>
</dbReference>
<keyword evidence="2" id="KW-0472">Membrane</keyword>
<sequence>MKARTLLTKILKGLAVAVSIMLLYALAGFYAVPYLVKSKAPAMIKELTGREASIAKVELNPFSFRMSVQGFALQEKGGRSFASFERFAANLELWRSLKEAALTIDEVQLLKPFVRLARFKNGQFNFADLLADKEKPQPTSEHALFPVQIGRLALADGQLLWEDEQSGKPVKEEIVPIDLTVEKFSLAENQPFSLHLKMVLKSGGMLDWQGEAGIEPLFSKGRLKLDRLKLQNLTGLALPQTLSFTLQGDEMLEAEYRFDYSAAKGLALDIPKSRFELKNFAYASAGTPRLTVKSSTFSLEAGYQITYAGQQWQVAAEKTEAKLNDVVLTGFGPAKAALKIPEIVLAAACNIGNEKNGFNVTVRNGQAAFRGGEFSENPQDRPLVKIGSLAGEGIDFNLLQRAVSIKTVKSENADIQAWLTKEGKLNYLALLPENGKPATDEKAASPPAEKRIQPWKIALKSAALTGFGVNFEDRTGAKPVAIQVKPIDLTLRDFTNAEGAKLPVQLSAGFNQHGRIELDGDVVIKPLTARLNVSIADIMLDKFQNYVDRYARLDVIDGGFFAEGKLDAQFREQPDVRFRGLAGIEELVTRDQLQNKDFIKWRKLTLNGIEADLSANRYTARRLLIEKPYARVVIKKDKTVNMNEVLSTGDSGGKKPAEPATVNPKHDGREPYFRLDQVRVHDGSSDFADFSLILPFAAEIKELNGGATGFSSEKKSKVKVSLKGNAYDLAPVDIQGEVSPYRGEYDVALSFHGLPMPLISPYMVQFAGYKVEKGKLNLDLKYRVEKGALTASNNILIDQFELGEKVENPNAVSLPLDLAVALLKDSDNRIKLDVPITGSFEDPKFSIRSLVADALMNALKKVIASPFKAVASLFKDGENLDHIDFKAGKAELDQAQLAKLDNLAKALKERPALNLEIKGAAYVEQDWPALRDAALYDRLKSLKAAELAKKGKKIRTEYIELSDGEYKDYLAQMFIEKFPLLAERSLFGKPRLIDEKAGDFYEVAKQKLFTIIKPEIERLKDLAAKRAQAIAKHVVQQGGIPPERVFILDTAINPEREGQAIVSRLSLKAH</sequence>
<dbReference type="InterPro" id="IPR036737">
    <property type="entry name" value="OmpA-like_sf"/>
</dbReference>
<protein>
    <submittedName>
        <fullName evidence="3">Uncharacterized protein involved in outer membrane biogenesis</fullName>
    </submittedName>
</protein>
<feature type="transmembrane region" description="Helical" evidence="2">
    <location>
        <begin position="12"/>
        <end position="36"/>
    </location>
</feature>
<dbReference type="eggNOG" id="COG2885">
    <property type="taxonomic scope" value="Bacteria"/>
</dbReference>
<accession>H8GGQ1</accession>
<dbReference type="eggNOG" id="COG2911">
    <property type="taxonomic scope" value="Bacteria"/>
</dbReference>
<proteinExistence type="predicted"/>
<gene>
    <name evidence="3" type="ORF">Metal_2274</name>
</gene>
<keyword evidence="4" id="KW-1185">Reference proteome</keyword>
<keyword evidence="2" id="KW-1133">Transmembrane helix</keyword>
<dbReference type="PANTHER" id="PTHR30441:SF8">
    <property type="entry name" value="DUF748 DOMAIN-CONTAINING PROTEIN"/>
    <property type="match status" value="1"/>
</dbReference>
<feature type="region of interest" description="Disordered" evidence="1">
    <location>
        <begin position="646"/>
        <end position="668"/>
    </location>
</feature>
<dbReference type="Proteomes" id="UP000005090">
    <property type="component" value="Chromosome"/>
</dbReference>
<dbReference type="GO" id="GO:0090313">
    <property type="term" value="P:regulation of protein targeting to membrane"/>
    <property type="evidence" value="ECO:0007669"/>
    <property type="project" value="TreeGrafter"/>
</dbReference>
<dbReference type="InterPro" id="IPR008023">
    <property type="entry name" value="DUF748"/>
</dbReference>
<evidence type="ECO:0000256" key="2">
    <source>
        <dbReference type="SAM" id="Phobius"/>
    </source>
</evidence>
<organism evidence="3 4">
    <name type="scientific">Methylomicrobium album BG8</name>
    <dbReference type="NCBI Taxonomy" id="686340"/>
    <lineage>
        <taxon>Bacteria</taxon>
        <taxon>Pseudomonadati</taxon>
        <taxon>Pseudomonadota</taxon>
        <taxon>Gammaproteobacteria</taxon>
        <taxon>Methylococcales</taxon>
        <taxon>Methylococcaceae</taxon>
        <taxon>Methylomicrobium</taxon>
    </lineage>
</organism>
<dbReference type="InterPro" id="IPR052894">
    <property type="entry name" value="AsmA-related"/>
</dbReference>
<dbReference type="Gene3D" id="3.30.1330.60">
    <property type="entry name" value="OmpA-like domain"/>
    <property type="match status" value="1"/>
</dbReference>
<dbReference type="GO" id="GO:0005886">
    <property type="term" value="C:plasma membrane"/>
    <property type="evidence" value="ECO:0007669"/>
    <property type="project" value="TreeGrafter"/>
</dbReference>
<dbReference type="Pfam" id="PF05359">
    <property type="entry name" value="DUF748"/>
    <property type="match status" value="1"/>
</dbReference>
<dbReference type="EMBL" id="CM001475">
    <property type="protein sequence ID" value="EIC30014.1"/>
    <property type="molecule type" value="Genomic_DNA"/>
</dbReference>
<dbReference type="AlphaFoldDB" id="H8GGQ1"/>
<dbReference type="PANTHER" id="PTHR30441">
    <property type="entry name" value="DUF748 DOMAIN-CONTAINING PROTEIN"/>
    <property type="match status" value="1"/>
</dbReference>
<evidence type="ECO:0000313" key="4">
    <source>
        <dbReference type="Proteomes" id="UP000005090"/>
    </source>
</evidence>
<keyword evidence="2" id="KW-0812">Transmembrane</keyword>
<dbReference type="HOGENOM" id="CLU_005680_0_0_6"/>
<evidence type="ECO:0000256" key="1">
    <source>
        <dbReference type="SAM" id="MobiDB-lite"/>
    </source>
</evidence>
<dbReference type="STRING" id="686340.Metal_2274"/>
<name>H8GGQ1_METAL</name>